<dbReference type="RefSeq" id="WP_141167652.1">
    <property type="nucleotide sequence ID" value="NZ_VHLH01000027.1"/>
</dbReference>
<name>A0A506TX85_9HYPH</name>
<keyword evidence="3" id="KW-1185">Reference proteome</keyword>
<dbReference type="AlphaFoldDB" id="A0A506TX85"/>
<organism evidence="2 3">
    <name type="scientific">Pararhizobium mangrovi</name>
    <dbReference type="NCBI Taxonomy" id="2590452"/>
    <lineage>
        <taxon>Bacteria</taxon>
        <taxon>Pseudomonadati</taxon>
        <taxon>Pseudomonadota</taxon>
        <taxon>Alphaproteobacteria</taxon>
        <taxon>Hyphomicrobiales</taxon>
        <taxon>Rhizobiaceae</taxon>
        <taxon>Rhizobium/Agrobacterium group</taxon>
        <taxon>Pararhizobium</taxon>
    </lineage>
</organism>
<proteinExistence type="predicted"/>
<evidence type="ECO:0000256" key="1">
    <source>
        <dbReference type="SAM" id="Coils"/>
    </source>
</evidence>
<feature type="coiled-coil region" evidence="1">
    <location>
        <begin position="7"/>
        <end position="55"/>
    </location>
</feature>
<dbReference type="InterPro" id="IPR007420">
    <property type="entry name" value="DUF465"/>
</dbReference>
<keyword evidence="1" id="KW-0175">Coiled coil</keyword>
<protein>
    <submittedName>
        <fullName evidence="2">DUF465 domain-containing protein</fullName>
    </submittedName>
</protein>
<dbReference type="EMBL" id="VHLH01000027">
    <property type="protein sequence ID" value="TPW26673.1"/>
    <property type="molecule type" value="Genomic_DNA"/>
</dbReference>
<reference evidence="2 3" key="1">
    <citation type="submission" date="2019-06" db="EMBL/GenBank/DDBJ databases">
        <authorList>
            <person name="Li M."/>
        </authorList>
    </citation>
    <scope>NUCLEOTIDE SEQUENCE [LARGE SCALE GENOMIC DNA]</scope>
    <source>
        <strain evidence="2 3">BGMRC6574</strain>
    </source>
</reference>
<dbReference type="InterPro" id="IPR038444">
    <property type="entry name" value="DUF465_sf"/>
</dbReference>
<dbReference type="Proteomes" id="UP000320314">
    <property type="component" value="Unassembled WGS sequence"/>
</dbReference>
<dbReference type="Pfam" id="PF04325">
    <property type="entry name" value="DUF465"/>
    <property type="match status" value="1"/>
</dbReference>
<gene>
    <name evidence="2" type="ORF">FJU11_13790</name>
</gene>
<evidence type="ECO:0000313" key="2">
    <source>
        <dbReference type="EMBL" id="TPW26673.1"/>
    </source>
</evidence>
<comment type="caution">
    <text evidence="2">The sequence shown here is derived from an EMBL/GenBank/DDBJ whole genome shotgun (WGS) entry which is preliminary data.</text>
</comment>
<evidence type="ECO:0000313" key="3">
    <source>
        <dbReference type="Proteomes" id="UP000320314"/>
    </source>
</evidence>
<dbReference type="Gene3D" id="6.10.280.50">
    <property type="match status" value="1"/>
</dbReference>
<sequence>MTIEAHLASLQQKHVALEEELHMAMQHASSGDDRIADIKRRKLALKDEIERLKSTRH</sequence>
<accession>A0A506TX85</accession>
<dbReference type="OrthoDB" id="7362854at2"/>